<organism evidence="1">
    <name type="scientific">Arundo donax</name>
    <name type="common">Giant reed</name>
    <name type="synonym">Donax arundinaceus</name>
    <dbReference type="NCBI Taxonomy" id="35708"/>
    <lineage>
        <taxon>Eukaryota</taxon>
        <taxon>Viridiplantae</taxon>
        <taxon>Streptophyta</taxon>
        <taxon>Embryophyta</taxon>
        <taxon>Tracheophyta</taxon>
        <taxon>Spermatophyta</taxon>
        <taxon>Magnoliopsida</taxon>
        <taxon>Liliopsida</taxon>
        <taxon>Poales</taxon>
        <taxon>Poaceae</taxon>
        <taxon>PACMAD clade</taxon>
        <taxon>Arundinoideae</taxon>
        <taxon>Arundineae</taxon>
        <taxon>Arundo</taxon>
    </lineage>
</organism>
<name>A0A0A8ZRM9_ARUDO</name>
<evidence type="ECO:0000313" key="1">
    <source>
        <dbReference type="EMBL" id="JAD37482.1"/>
    </source>
</evidence>
<reference evidence="1" key="1">
    <citation type="submission" date="2014-09" db="EMBL/GenBank/DDBJ databases">
        <authorList>
            <person name="Magalhaes I.L.F."/>
            <person name="Oliveira U."/>
            <person name="Santos F.R."/>
            <person name="Vidigal T.H.D.A."/>
            <person name="Brescovit A.D."/>
            <person name="Santos A.J."/>
        </authorList>
    </citation>
    <scope>NUCLEOTIDE SEQUENCE</scope>
    <source>
        <tissue evidence="1">Shoot tissue taken approximately 20 cm above the soil surface</tissue>
    </source>
</reference>
<reference evidence="1" key="2">
    <citation type="journal article" date="2015" name="Data Brief">
        <title>Shoot transcriptome of the giant reed, Arundo donax.</title>
        <authorList>
            <person name="Barrero R.A."/>
            <person name="Guerrero F.D."/>
            <person name="Moolhuijzen P."/>
            <person name="Goolsby J.A."/>
            <person name="Tidwell J."/>
            <person name="Bellgard S.E."/>
            <person name="Bellgard M.I."/>
        </authorList>
    </citation>
    <scope>NUCLEOTIDE SEQUENCE</scope>
    <source>
        <tissue evidence="1">Shoot tissue taken approximately 20 cm above the soil surface</tissue>
    </source>
</reference>
<proteinExistence type="predicted"/>
<dbReference type="AlphaFoldDB" id="A0A0A8ZRM9"/>
<sequence length="77" mass="8890">MCRRRSARTGRRRRHDVGAPEELELAAAVRRRTKIQQQMLRRAIGLASYRLKQIREARYSTLSSNPVPDFEGVVVVV</sequence>
<protein>
    <submittedName>
        <fullName evidence="1">Uncharacterized protein</fullName>
    </submittedName>
</protein>
<dbReference type="EMBL" id="GBRH01260413">
    <property type="protein sequence ID" value="JAD37482.1"/>
    <property type="molecule type" value="Transcribed_RNA"/>
</dbReference>
<accession>A0A0A8ZRM9</accession>